<organism evidence="2 3">
    <name type="scientific">Aspergillus pseudocaelatus</name>
    <dbReference type="NCBI Taxonomy" id="1825620"/>
    <lineage>
        <taxon>Eukaryota</taxon>
        <taxon>Fungi</taxon>
        <taxon>Dikarya</taxon>
        <taxon>Ascomycota</taxon>
        <taxon>Pezizomycotina</taxon>
        <taxon>Eurotiomycetes</taxon>
        <taxon>Eurotiomycetidae</taxon>
        <taxon>Eurotiales</taxon>
        <taxon>Aspergillaceae</taxon>
        <taxon>Aspergillus</taxon>
        <taxon>Aspergillus subgen. Circumdati</taxon>
    </lineage>
</organism>
<sequence>MRTCLGLCLRSHDHYLTYPLVVQSLYGFNGLIQAWTASTTLVFTIPRDLIFSYSVLFFFFTFHWSPLPLHNCSHLDSTFKRIENILMSRDCVPVAFRPVLCLNLNLRDL</sequence>
<accession>A0ABQ6WQH5</accession>
<protein>
    <submittedName>
        <fullName evidence="2">Uncharacterized protein</fullName>
    </submittedName>
</protein>
<keyword evidence="1" id="KW-1133">Transmembrane helix</keyword>
<dbReference type="Proteomes" id="UP000325395">
    <property type="component" value="Unassembled WGS sequence"/>
</dbReference>
<feature type="transmembrane region" description="Helical" evidence="1">
    <location>
        <begin position="20"/>
        <end position="43"/>
    </location>
</feature>
<name>A0ABQ6WQH5_9EURO</name>
<keyword evidence="3" id="KW-1185">Reference proteome</keyword>
<reference evidence="2 3" key="1">
    <citation type="submission" date="2019-04" db="EMBL/GenBank/DDBJ databases">
        <authorList>
            <consortium name="DOE Joint Genome Institute"/>
            <person name="Mondo S."/>
            <person name="Kjaerbolling I."/>
            <person name="Vesth T."/>
            <person name="Frisvad J.C."/>
            <person name="Nybo J.L."/>
            <person name="Theobald S."/>
            <person name="Kildgaard S."/>
            <person name="Isbrandt T."/>
            <person name="Kuo A."/>
            <person name="Sato A."/>
            <person name="Lyhne E.K."/>
            <person name="Kogle M.E."/>
            <person name="Wiebenga A."/>
            <person name="Kun R.S."/>
            <person name="Lubbers R.J."/>
            <person name="Makela M.R."/>
            <person name="Barry K."/>
            <person name="Chovatia M."/>
            <person name="Clum A."/>
            <person name="Daum C."/>
            <person name="Haridas S."/>
            <person name="He G."/>
            <person name="LaButti K."/>
            <person name="Lipzen A."/>
            <person name="Riley R."/>
            <person name="Salamov A."/>
            <person name="Simmons B.A."/>
            <person name="Magnuson J.K."/>
            <person name="Henrissat B."/>
            <person name="Mortensen U.H."/>
            <person name="Larsen T.O."/>
            <person name="Devries R.P."/>
            <person name="Grigoriev I.V."/>
            <person name="Machida M."/>
            <person name="Baker S.E."/>
            <person name="Andersen M.R."/>
            <person name="Cantor M.N."/>
            <person name="Hua S.X."/>
        </authorList>
    </citation>
    <scope>NUCLEOTIDE SEQUENCE [LARGE SCALE GENOMIC DNA]</scope>
    <source>
        <strain evidence="2 3">CBS 117616</strain>
    </source>
</reference>
<evidence type="ECO:0000313" key="2">
    <source>
        <dbReference type="EMBL" id="KAE8419357.1"/>
    </source>
</evidence>
<keyword evidence="1" id="KW-0472">Membrane</keyword>
<dbReference type="EMBL" id="ML735718">
    <property type="protein sequence ID" value="KAE8419357.1"/>
    <property type="molecule type" value="Genomic_DNA"/>
</dbReference>
<gene>
    <name evidence="2" type="ORF">BDV36DRAFT_252001</name>
</gene>
<evidence type="ECO:0000256" key="1">
    <source>
        <dbReference type="SAM" id="Phobius"/>
    </source>
</evidence>
<keyword evidence="1" id="KW-0812">Transmembrane</keyword>
<evidence type="ECO:0000313" key="3">
    <source>
        <dbReference type="Proteomes" id="UP000325395"/>
    </source>
</evidence>
<feature type="transmembrane region" description="Helical" evidence="1">
    <location>
        <begin position="50"/>
        <end position="67"/>
    </location>
</feature>
<proteinExistence type="predicted"/>